<proteinExistence type="predicted"/>
<dbReference type="Gene3D" id="3.90.280.10">
    <property type="entry name" value="PEBP-like"/>
    <property type="match status" value="1"/>
</dbReference>
<dbReference type="PANTHER" id="PTHR11362:SF148">
    <property type="entry name" value="CARBOXYPEPTIDASE Y INHIBITOR"/>
    <property type="match status" value="1"/>
</dbReference>
<protein>
    <submittedName>
        <fullName evidence="2">PEBP-like protein</fullName>
    </submittedName>
</protein>
<keyword evidence="1" id="KW-0732">Signal</keyword>
<dbReference type="OrthoDB" id="2506647at2759"/>
<dbReference type="PANTHER" id="PTHR11362">
    <property type="entry name" value="PHOSPHATIDYLETHANOLAMINE-BINDING PROTEIN"/>
    <property type="match status" value="1"/>
</dbReference>
<feature type="chain" id="PRO_5025558331" evidence="1">
    <location>
        <begin position="24"/>
        <end position="247"/>
    </location>
</feature>
<feature type="signal peptide" evidence="1">
    <location>
        <begin position="1"/>
        <end position="23"/>
    </location>
</feature>
<dbReference type="GO" id="GO:0046578">
    <property type="term" value="P:regulation of Ras protein signal transduction"/>
    <property type="evidence" value="ECO:0007669"/>
    <property type="project" value="TreeGrafter"/>
</dbReference>
<dbReference type="GO" id="GO:0005543">
    <property type="term" value="F:phospholipid binding"/>
    <property type="evidence" value="ECO:0007669"/>
    <property type="project" value="TreeGrafter"/>
</dbReference>
<evidence type="ECO:0000313" key="2">
    <source>
        <dbReference type="EMBL" id="KAF2176355.1"/>
    </source>
</evidence>
<name>A0A6A6DB72_9PEZI</name>
<dbReference type="Proteomes" id="UP000800200">
    <property type="component" value="Unassembled WGS sequence"/>
</dbReference>
<evidence type="ECO:0000313" key="3">
    <source>
        <dbReference type="Proteomes" id="UP000800200"/>
    </source>
</evidence>
<accession>A0A6A6DB72</accession>
<dbReference type="SUPFAM" id="SSF49777">
    <property type="entry name" value="PEBP-like"/>
    <property type="match status" value="1"/>
</dbReference>
<dbReference type="InterPro" id="IPR035810">
    <property type="entry name" value="PEBP_euk"/>
</dbReference>
<keyword evidence="3" id="KW-1185">Reference proteome</keyword>
<dbReference type="CDD" id="cd00866">
    <property type="entry name" value="PEBP_euk"/>
    <property type="match status" value="1"/>
</dbReference>
<dbReference type="EMBL" id="ML994710">
    <property type="protein sequence ID" value="KAF2176355.1"/>
    <property type="molecule type" value="Genomic_DNA"/>
</dbReference>
<dbReference type="InterPro" id="IPR036610">
    <property type="entry name" value="PEBP-like_sf"/>
</dbReference>
<dbReference type="InterPro" id="IPR008914">
    <property type="entry name" value="PEBP"/>
</dbReference>
<gene>
    <name evidence="2" type="ORF">K469DRAFT_607405</name>
</gene>
<dbReference type="GO" id="GO:0030414">
    <property type="term" value="F:peptidase inhibitor activity"/>
    <property type="evidence" value="ECO:0007669"/>
    <property type="project" value="TreeGrafter"/>
</dbReference>
<sequence>MFNLSFLSFYLLLTSVEVASGQAAPDFPVSASATLNVTYGTNDISPPGELIPRPEVGNPPTISTDVFTLTKRGVLCMVDSDVPRNGTRVQLLHWLVSNVTVSNSSTLNIPIPGEASYRQPSPPVGDIPHAYSFLLFEQPESFSIPEQFNDVLQKRVFFNISVFIAATGLQDPIAANYIRVQNLTGVTGTATTFPAPRPTSEATGTPNATSSVLSFPGAASPVVIGRGRIFWAGVGTAIIAGVAAFAL</sequence>
<reference evidence="2" key="1">
    <citation type="journal article" date="2020" name="Stud. Mycol.">
        <title>101 Dothideomycetes genomes: a test case for predicting lifestyles and emergence of pathogens.</title>
        <authorList>
            <person name="Haridas S."/>
            <person name="Albert R."/>
            <person name="Binder M."/>
            <person name="Bloem J."/>
            <person name="Labutti K."/>
            <person name="Salamov A."/>
            <person name="Andreopoulos B."/>
            <person name="Baker S."/>
            <person name="Barry K."/>
            <person name="Bills G."/>
            <person name="Bluhm B."/>
            <person name="Cannon C."/>
            <person name="Castanera R."/>
            <person name="Culley D."/>
            <person name="Daum C."/>
            <person name="Ezra D."/>
            <person name="Gonzalez J."/>
            <person name="Henrissat B."/>
            <person name="Kuo A."/>
            <person name="Liang C."/>
            <person name="Lipzen A."/>
            <person name="Lutzoni F."/>
            <person name="Magnuson J."/>
            <person name="Mondo S."/>
            <person name="Nolan M."/>
            <person name="Ohm R."/>
            <person name="Pangilinan J."/>
            <person name="Park H.-J."/>
            <person name="Ramirez L."/>
            <person name="Alfaro M."/>
            <person name="Sun H."/>
            <person name="Tritt A."/>
            <person name="Yoshinaga Y."/>
            <person name="Zwiers L.-H."/>
            <person name="Turgeon B."/>
            <person name="Goodwin S."/>
            <person name="Spatafora J."/>
            <person name="Crous P."/>
            <person name="Grigoriev I."/>
        </authorList>
    </citation>
    <scope>NUCLEOTIDE SEQUENCE</scope>
    <source>
        <strain evidence="2">CBS 207.26</strain>
    </source>
</reference>
<dbReference type="GO" id="GO:0030162">
    <property type="term" value="P:regulation of proteolysis"/>
    <property type="evidence" value="ECO:0007669"/>
    <property type="project" value="TreeGrafter"/>
</dbReference>
<evidence type="ECO:0000256" key="1">
    <source>
        <dbReference type="SAM" id="SignalP"/>
    </source>
</evidence>
<dbReference type="AlphaFoldDB" id="A0A6A6DB72"/>
<organism evidence="2 3">
    <name type="scientific">Zopfia rhizophila CBS 207.26</name>
    <dbReference type="NCBI Taxonomy" id="1314779"/>
    <lineage>
        <taxon>Eukaryota</taxon>
        <taxon>Fungi</taxon>
        <taxon>Dikarya</taxon>
        <taxon>Ascomycota</taxon>
        <taxon>Pezizomycotina</taxon>
        <taxon>Dothideomycetes</taxon>
        <taxon>Dothideomycetes incertae sedis</taxon>
        <taxon>Zopfiaceae</taxon>
        <taxon>Zopfia</taxon>
    </lineage>
</organism>
<dbReference type="Pfam" id="PF01161">
    <property type="entry name" value="PBP"/>
    <property type="match status" value="1"/>
</dbReference>